<keyword evidence="4" id="KW-0597">Phosphoprotein</keyword>
<dbReference type="Proteomes" id="UP001317779">
    <property type="component" value="Chromosome"/>
</dbReference>
<evidence type="ECO:0000313" key="13">
    <source>
        <dbReference type="EMBL" id="BDV31616.1"/>
    </source>
</evidence>
<dbReference type="SMART" id="SM00387">
    <property type="entry name" value="HATPase_c"/>
    <property type="match status" value="1"/>
</dbReference>
<evidence type="ECO:0000256" key="9">
    <source>
        <dbReference type="ARBA" id="ARBA00023012"/>
    </source>
</evidence>
<feature type="transmembrane region" description="Helical" evidence="11">
    <location>
        <begin position="12"/>
        <end position="32"/>
    </location>
</feature>
<keyword evidence="5" id="KW-0808">Transferase</keyword>
<dbReference type="InterPro" id="IPR005467">
    <property type="entry name" value="His_kinase_dom"/>
</dbReference>
<evidence type="ECO:0000259" key="12">
    <source>
        <dbReference type="PROSITE" id="PS50109"/>
    </source>
</evidence>
<dbReference type="Pfam" id="PF02518">
    <property type="entry name" value="HATPase_c"/>
    <property type="match status" value="1"/>
</dbReference>
<feature type="transmembrane region" description="Helical" evidence="11">
    <location>
        <begin position="144"/>
        <end position="172"/>
    </location>
</feature>
<accession>A0ABM8E1F6</accession>
<reference evidence="13 14" key="1">
    <citation type="submission" date="2022-12" db="EMBL/GenBank/DDBJ databases">
        <title>Microbacterium terricola strain KV-448 chromosome, complete genome.</title>
        <authorList>
            <person name="Oshima T."/>
            <person name="Moriya T."/>
            <person name="Bessho Y."/>
        </authorList>
    </citation>
    <scope>NUCLEOTIDE SEQUENCE [LARGE SCALE GENOMIC DNA]</scope>
    <source>
        <strain evidence="13 14">KV-448</strain>
    </source>
</reference>
<proteinExistence type="predicted"/>
<evidence type="ECO:0000256" key="1">
    <source>
        <dbReference type="ARBA" id="ARBA00000085"/>
    </source>
</evidence>
<organism evidence="13 14">
    <name type="scientific">Microbacterium terricola</name>
    <dbReference type="NCBI Taxonomy" id="344163"/>
    <lineage>
        <taxon>Bacteria</taxon>
        <taxon>Bacillati</taxon>
        <taxon>Actinomycetota</taxon>
        <taxon>Actinomycetes</taxon>
        <taxon>Micrococcales</taxon>
        <taxon>Microbacteriaceae</taxon>
        <taxon>Microbacterium</taxon>
    </lineage>
</organism>
<sequence>MNLSRLSIRTRITGGSLLIAVMISIVVGIVIFTQVERIVSEGQERLLEGIEGPYVTAINSGDSEEMDFPGPGQYVAVVDPTEDVVLNTLPEPLAGQVTTIAAEPDGVRMIGEDYLVRSTSVGTSDGTWHVITASRSDEHVLRGVALLLIGSLTVINLAFGAAAWLIGSAALAPVTRLRRSAEVLVTTSGTDLLPVGPADDEISELASTLNELINDLRASADRERQIVSDASHEFRTPLAILQTRLELALSQAATLADMRSDVAAAQKTLTRLSSLATSMLELSRIDSQAEPGRSSIAALATELADAADRGRHRAAGRDIRIDYTAEARDEDVFVCVSEPDFGRVCDNLVNNSLDAVGDGGVIELSVERAGEVIRLRVSDDGGGMDEAYVPHAFDRFSRESRARTRGGAGLGLSIVAGIASLSGGTATLVNAPGHGLRVDVTFAISRAP</sequence>
<evidence type="ECO:0000256" key="4">
    <source>
        <dbReference type="ARBA" id="ARBA00022553"/>
    </source>
</evidence>
<dbReference type="CDD" id="cd00075">
    <property type="entry name" value="HATPase"/>
    <property type="match status" value="1"/>
</dbReference>
<dbReference type="SUPFAM" id="SSF47384">
    <property type="entry name" value="Homodimeric domain of signal transducing histidine kinase"/>
    <property type="match status" value="1"/>
</dbReference>
<keyword evidence="10 11" id="KW-0472">Membrane</keyword>
<dbReference type="InterPro" id="IPR003594">
    <property type="entry name" value="HATPase_dom"/>
</dbReference>
<dbReference type="EMBL" id="AP027141">
    <property type="protein sequence ID" value="BDV31616.1"/>
    <property type="molecule type" value="Genomic_DNA"/>
</dbReference>
<dbReference type="Gene3D" id="3.30.565.10">
    <property type="entry name" value="Histidine kinase-like ATPase, C-terminal domain"/>
    <property type="match status" value="1"/>
</dbReference>
<dbReference type="InterPro" id="IPR003661">
    <property type="entry name" value="HisK_dim/P_dom"/>
</dbReference>
<dbReference type="SUPFAM" id="SSF55874">
    <property type="entry name" value="ATPase domain of HSP90 chaperone/DNA topoisomerase II/histidine kinase"/>
    <property type="match status" value="1"/>
</dbReference>
<dbReference type="Pfam" id="PF00512">
    <property type="entry name" value="HisKA"/>
    <property type="match status" value="1"/>
</dbReference>
<feature type="domain" description="Histidine kinase" evidence="12">
    <location>
        <begin position="229"/>
        <end position="446"/>
    </location>
</feature>
<evidence type="ECO:0000256" key="10">
    <source>
        <dbReference type="ARBA" id="ARBA00023136"/>
    </source>
</evidence>
<evidence type="ECO:0000256" key="5">
    <source>
        <dbReference type="ARBA" id="ARBA00022679"/>
    </source>
</evidence>
<dbReference type="SMART" id="SM00388">
    <property type="entry name" value="HisKA"/>
    <property type="match status" value="1"/>
</dbReference>
<evidence type="ECO:0000256" key="6">
    <source>
        <dbReference type="ARBA" id="ARBA00022692"/>
    </source>
</evidence>
<evidence type="ECO:0000256" key="11">
    <source>
        <dbReference type="SAM" id="Phobius"/>
    </source>
</evidence>
<dbReference type="GO" id="GO:0016301">
    <property type="term" value="F:kinase activity"/>
    <property type="evidence" value="ECO:0007669"/>
    <property type="project" value="UniProtKB-KW"/>
</dbReference>
<protein>
    <recommendedName>
        <fullName evidence="3">histidine kinase</fullName>
        <ecNumber evidence="3">2.7.13.3</ecNumber>
    </recommendedName>
</protein>
<dbReference type="InterPro" id="IPR004358">
    <property type="entry name" value="Sig_transdc_His_kin-like_C"/>
</dbReference>
<evidence type="ECO:0000313" key="14">
    <source>
        <dbReference type="Proteomes" id="UP001317779"/>
    </source>
</evidence>
<evidence type="ECO:0000256" key="7">
    <source>
        <dbReference type="ARBA" id="ARBA00022777"/>
    </source>
</evidence>
<dbReference type="PROSITE" id="PS50109">
    <property type="entry name" value="HIS_KIN"/>
    <property type="match status" value="1"/>
</dbReference>
<dbReference type="RefSeq" id="WP_263797795.1">
    <property type="nucleotide sequence ID" value="NZ_AP027141.1"/>
</dbReference>
<gene>
    <name evidence="13" type="ORF">Microterr_22760</name>
</gene>
<dbReference type="PANTHER" id="PTHR45436">
    <property type="entry name" value="SENSOR HISTIDINE KINASE YKOH"/>
    <property type="match status" value="1"/>
</dbReference>
<dbReference type="InterPro" id="IPR036097">
    <property type="entry name" value="HisK_dim/P_sf"/>
</dbReference>
<keyword evidence="9" id="KW-0902">Two-component regulatory system</keyword>
<evidence type="ECO:0000256" key="3">
    <source>
        <dbReference type="ARBA" id="ARBA00012438"/>
    </source>
</evidence>
<keyword evidence="14" id="KW-1185">Reference proteome</keyword>
<dbReference type="InterPro" id="IPR050428">
    <property type="entry name" value="TCS_sensor_his_kinase"/>
</dbReference>
<comment type="subcellular location">
    <subcellularLocation>
        <location evidence="2">Cell membrane</location>
    </subcellularLocation>
</comment>
<comment type="catalytic activity">
    <reaction evidence="1">
        <text>ATP + protein L-histidine = ADP + protein N-phospho-L-histidine.</text>
        <dbReference type="EC" id="2.7.13.3"/>
    </reaction>
</comment>
<keyword evidence="7 13" id="KW-0418">Kinase</keyword>
<dbReference type="EC" id="2.7.13.3" evidence="3"/>
<evidence type="ECO:0000256" key="2">
    <source>
        <dbReference type="ARBA" id="ARBA00004236"/>
    </source>
</evidence>
<dbReference type="PRINTS" id="PR00344">
    <property type="entry name" value="BCTRLSENSOR"/>
</dbReference>
<dbReference type="PANTHER" id="PTHR45436:SF5">
    <property type="entry name" value="SENSOR HISTIDINE KINASE TRCS"/>
    <property type="match status" value="1"/>
</dbReference>
<evidence type="ECO:0000256" key="8">
    <source>
        <dbReference type="ARBA" id="ARBA00022989"/>
    </source>
</evidence>
<name>A0ABM8E1F6_9MICO</name>
<dbReference type="CDD" id="cd00082">
    <property type="entry name" value="HisKA"/>
    <property type="match status" value="1"/>
</dbReference>
<dbReference type="Gene3D" id="6.10.340.10">
    <property type="match status" value="1"/>
</dbReference>
<dbReference type="InterPro" id="IPR036890">
    <property type="entry name" value="HATPase_C_sf"/>
</dbReference>
<dbReference type="Gene3D" id="1.10.287.130">
    <property type="match status" value="1"/>
</dbReference>
<keyword evidence="8 11" id="KW-1133">Transmembrane helix</keyword>
<keyword evidence="6 11" id="KW-0812">Transmembrane</keyword>